<gene>
    <name evidence="1" type="ORF">GFN93_14935</name>
</gene>
<evidence type="ECO:0000313" key="2">
    <source>
        <dbReference type="Proteomes" id="UP000469421"/>
    </source>
</evidence>
<dbReference type="PIRSF" id="PIRSF029285">
    <property type="entry name" value="Aminopept"/>
    <property type="match status" value="1"/>
</dbReference>
<organism evidence="1 2">
    <name type="scientific">Alcanivorax sediminis</name>
    <dbReference type="NCBI Taxonomy" id="2663008"/>
    <lineage>
        <taxon>Bacteria</taxon>
        <taxon>Pseudomonadati</taxon>
        <taxon>Pseudomonadota</taxon>
        <taxon>Gammaproteobacteria</taxon>
        <taxon>Oceanospirillales</taxon>
        <taxon>Alcanivoracaceae</taxon>
        <taxon>Alcanivorax</taxon>
    </lineage>
</organism>
<sequence>MRRLAWLYMLTLPALLAGCQLGYYSQAMNGHFALMGKREPVAAVLADPDTPAEVAEQLAFSQQVIAWAGPHLDLPVDDVYHQYVALEQDAVLWNVLAAPRWSLTPKTWCYPLLGCVSYRGYFDRARADREAAALAEDGMDTWVGGAIAYSTLGWFADPLTTPMLNRSRPALAELLIHELTHRRIYIANDTRFNESLATLVGREGALAYFADQGIHLNEEALVQRDRAERAFMAIVEDTREALSRLYESSEDPQLLAAEKARIQQLARERFQQEQTDTPALAGYRGFFDGPLNNAQLNGVSDYNGYVPAFARLLTQCQRDWDCFWQQVDNLADLTDAQRKKALGPVKATEMAPVESQN</sequence>
<dbReference type="AlphaFoldDB" id="A0A6N7LYQ3"/>
<accession>A0A6N7LYQ3</accession>
<name>A0A6N7LYQ3_9GAMM</name>
<dbReference type="RefSeq" id="WP_153502121.1">
    <property type="nucleotide sequence ID" value="NZ_WIRE01000002.1"/>
</dbReference>
<evidence type="ECO:0008006" key="3">
    <source>
        <dbReference type="Google" id="ProtNLM"/>
    </source>
</evidence>
<dbReference type="Pfam" id="PF10023">
    <property type="entry name" value="Aminopep"/>
    <property type="match status" value="1"/>
</dbReference>
<comment type="caution">
    <text evidence="1">The sequence shown here is derived from an EMBL/GenBank/DDBJ whole genome shotgun (WGS) entry which is preliminary data.</text>
</comment>
<keyword evidence="2" id="KW-1185">Reference proteome</keyword>
<evidence type="ECO:0000313" key="1">
    <source>
        <dbReference type="EMBL" id="MQX54546.1"/>
    </source>
</evidence>
<reference evidence="1 2" key="1">
    <citation type="submission" date="2019-10" db="EMBL/GenBank/DDBJ databases">
        <title>Alcanivorax sp.PA15-N-34 draft genome sequence.</title>
        <authorList>
            <person name="Liao X."/>
            <person name="Shao Z."/>
        </authorList>
    </citation>
    <scope>NUCLEOTIDE SEQUENCE [LARGE SCALE GENOMIC DNA]</scope>
    <source>
        <strain evidence="1 2">PA15-N-34</strain>
    </source>
</reference>
<dbReference type="PROSITE" id="PS51257">
    <property type="entry name" value="PROKAR_LIPOPROTEIN"/>
    <property type="match status" value="1"/>
</dbReference>
<dbReference type="InterPro" id="IPR014553">
    <property type="entry name" value="Aminopept"/>
</dbReference>
<protein>
    <recommendedName>
        <fullName evidence="3">Aminopeptidase</fullName>
    </recommendedName>
</protein>
<proteinExistence type="predicted"/>
<dbReference type="EMBL" id="WIRE01000002">
    <property type="protein sequence ID" value="MQX54546.1"/>
    <property type="molecule type" value="Genomic_DNA"/>
</dbReference>
<dbReference type="Proteomes" id="UP000469421">
    <property type="component" value="Unassembled WGS sequence"/>
</dbReference>